<dbReference type="WBParaSite" id="EVEC_0000918801-mRNA-1">
    <property type="protein sequence ID" value="EVEC_0000918801-mRNA-1"/>
    <property type="gene ID" value="EVEC_0000918801"/>
</dbReference>
<keyword evidence="5" id="KW-1185">Reference proteome</keyword>
<protein>
    <submittedName>
        <fullName evidence="6">RIC3 domain-containing protein</fullName>
    </submittedName>
</protein>
<evidence type="ECO:0000256" key="3">
    <source>
        <dbReference type="SAM" id="Phobius"/>
    </source>
</evidence>
<reference evidence="6" key="1">
    <citation type="submission" date="2017-02" db="UniProtKB">
        <authorList>
            <consortium name="WormBaseParasite"/>
        </authorList>
    </citation>
    <scope>IDENTIFICATION</scope>
</reference>
<feature type="region of interest" description="Disordered" evidence="2">
    <location>
        <begin position="244"/>
        <end position="313"/>
    </location>
</feature>
<proteinExistence type="predicted"/>
<evidence type="ECO:0000313" key="5">
    <source>
        <dbReference type="Proteomes" id="UP000274131"/>
    </source>
</evidence>
<feature type="compositionally biased region" description="Basic and acidic residues" evidence="2">
    <location>
        <begin position="295"/>
        <end position="307"/>
    </location>
</feature>
<feature type="compositionally biased region" description="Basic and acidic residues" evidence="2">
    <location>
        <begin position="247"/>
        <end position="283"/>
    </location>
</feature>
<evidence type="ECO:0000313" key="4">
    <source>
        <dbReference type="EMBL" id="VDD93878.1"/>
    </source>
</evidence>
<keyword evidence="3" id="KW-0472">Membrane</keyword>
<gene>
    <name evidence="4" type="ORF">EVEC_LOCUS8629</name>
</gene>
<keyword evidence="3" id="KW-1133">Transmembrane helix</keyword>
<evidence type="ECO:0000313" key="6">
    <source>
        <dbReference type="WBParaSite" id="EVEC_0000918801-mRNA-1"/>
    </source>
</evidence>
<organism evidence="6">
    <name type="scientific">Enterobius vermicularis</name>
    <name type="common">Human pinworm</name>
    <dbReference type="NCBI Taxonomy" id="51028"/>
    <lineage>
        <taxon>Eukaryota</taxon>
        <taxon>Metazoa</taxon>
        <taxon>Ecdysozoa</taxon>
        <taxon>Nematoda</taxon>
        <taxon>Chromadorea</taxon>
        <taxon>Rhabditida</taxon>
        <taxon>Spirurina</taxon>
        <taxon>Oxyuridomorpha</taxon>
        <taxon>Oxyuroidea</taxon>
        <taxon>Oxyuridae</taxon>
        <taxon>Enterobius</taxon>
    </lineage>
</organism>
<keyword evidence="3" id="KW-0812">Transmembrane</keyword>
<feature type="coiled-coil region" evidence="1">
    <location>
        <begin position="48"/>
        <end position="112"/>
    </location>
</feature>
<accession>A0A0N4VER7</accession>
<dbReference type="Proteomes" id="UP000274131">
    <property type="component" value="Unassembled WGS sequence"/>
</dbReference>
<dbReference type="EMBL" id="UXUI01009524">
    <property type="protein sequence ID" value="VDD93878.1"/>
    <property type="molecule type" value="Genomic_DNA"/>
</dbReference>
<name>A0A0N4VER7_ENTVE</name>
<dbReference type="AlphaFoldDB" id="A0A0N4VER7"/>
<evidence type="ECO:0000256" key="2">
    <source>
        <dbReference type="SAM" id="MobiDB-lite"/>
    </source>
</evidence>
<keyword evidence="1" id="KW-0175">Coiled coil</keyword>
<sequence>MYSASSGQKRGLLRPHSSHSGPVFRNWPLFGFLAGLVLFFYVFYVYQAQNVELTLAKEQTETEKLNSKKLLEKITDLSASLEKQKMDFENALEKLKSEKVSLEAKLKNCSTLYESQRGSMLQLENEKKCVRIFANAFIRYFYKHLHFKIHMDSQAFHSGHSSSLKFDFCYGLRDQLRKVQSAASIQLPTKDSNSNVIKDTNDMMNKDIIRQRLLGEKILSNSPGLVTQKNEPDKNVLAIPGVVKNGQDNDKEINHDDEKKQVELGNEKKTYDDEDDMKKRLQEDTGGENIQAQDNELKARENVKEPEGNEENN</sequence>
<reference evidence="4 5" key="2">
    <citation type="submission" date="2018-10" db="EMBL/GenBank/DDBJ databases">
        <authorList>
            <consortium name="Pathogen Informatics"/>
        </authorList>
    </citation>
    <scope>NUCLEOTIDE SEQUENCE [LARGE SCALE GENOMIC DNA]</scope>
</reference>
<feature type="transmembrane region" description="Helical" evidence="3">
    <location>
        <begin position="27"/>
        <end position="46"/>
    </location>
</feature>
<dbReference type="STRING" id="51028.A0A0N4VER7"/>
<evidence type="ECO:0000256" key="1">
    <source>
        <dbReference type="SAM" id="Coils"/>
    </source>
</evidence>